<proteinExistence type="predicted"/>
<protein>
    <submittedName>
        <fullName evidence="1">Uncharacterized protein</fullName>
    </submittedName>
</protein>
<comment type="caution">
    <text evidence="1">The sequence shown here is derived from an EMBL/GenBank/DDBJ whole genome shotgun (WGS) entry which is preliminary data.</text>
</comment>
<sequence>MDTRHGFCDNRLDDDERLHGTSRDENVETYNPGGYIVYSQHFRPLFDRPCCPVAWLWTSKASSTPDAYDDFVVGPEDDPATMPKDDELASFADILPSFITGNRMPRCIVTGACTAASSSFQVGPLQLPVRWDDAAAAFRAVLHGPRP</sequence>
<dbReference type="EMBL" id="JAPMOS010000002">
    <property type="protein sequence ID" value="KAJ4462501.1"/>
    <property type="molecule type" value="Genomic_DNA"/>
</dbReference>
<dbReference type="Proteomes" id="UP001141327">
    <property type="component" value="Unassembled WGS sequence"/>
</dbReference>
<evidence type="ECO:0000313" key="2">
    <source>
        <dbReference type="Proteomes" id="UP001141327"/>
    </source>
</evidence>
<organism evidence="1 2">
    <name type="scientific">Paratrimastix pyriformis</name>
    <dbReference type="NCBI Taxonomy" id="342808"/>
    <lineage>
        <taxon>Eukaryota</taxon>
        <taxon>Metamonada</taxon>
        <taxon>Preaxostyla</taxon>
        <taxon>Paratrimastigidae</taxon>
        <taxon>Paratrimastix</taxon>
    </lineage>
</organism>
<reference evidence="1" key="1">
    <citation type="journal article" date="2022" name="bioRxiv">
        <title>Genomics of Preaxostyla Flagellates Illuminates Evolutionary Transitions and the Path Towards Mitochondrial Loss.</title>
        <authorList>
            <person name="Novak L.V.F."/>
            <person name="Treitli S.C."/>
            <person name="Pyrih J."/>
            <person name="Halakuc P."/>
            <person name="Pipaliya S.V."/>
            <person name="Vacek V."/>
            <person name="Brzon O."/>
            <person name="Soukal P."/>
            <person name="Eme L."/>
            <person name="Dacks J.B."/>
            <person name="Karnkowska A."/>
            <person name="Elias M."/>
            <person name="Hampl V."/>
        </authorList>
    </citation>
    <scope>NUCLEOTIDE SEQUENCE</scope>
    <source>
        <strain evidence="1">RCP-MX</strain>
    </source>
</reference>
<accession>A0ABQ8UVK6</accession>
<evidence type="ECO:0000313" key="1">
    <source>
        <dbReference type="EMBL" id="KAJ4462501.1"/>
    </source>
</evidence>
<gene>
    <name evidence="1" type="ORF">PAPYR_470</name>
</gene>
<keyword evidence="2" id="KW-1185">Reference proteome</keyword>
<name>A0ABQ8UVK6_9EUKA</name>